<proteinExistence type="predicted"/>
<evidence type="ECO:0000313" key="2">
    <source>
        <dbReference type="EMBL" id="OXM44132.1"/>
    </source>
</evidence>
<comment type="caution">
    <text evidence="2">The sequence shown here is derived from an EMBL/GenBank/DDBJ whole genome shotgun (WGS) entry which is preliminary data.</text>
</comment>
<dbReference type="InterPro" id="IPR003382">
    <property type="entry name" value="Flavoprotein"/>
</dbReference>
<evidence type="ECO:0000313" key="3">
    <source>
        <dbReference type="Proteomes" id="UP000215563"/>
    </source>
</evidence>
<dbReference type="Gene3D" id="3.40.50.1950">
    <property type="entry name" value="Flavin prenyltransferase-like"/>
    <property type="match status" value="1"/>
</dbReference>
<reference evidence="2 3" key="1">
    <citation type="submission" date="2017-07" db="EMBL/GenBank/DDBJ databases">
        <title>Amycolatopsis alba DSM 44262 Genome sequencing and assembly.</title>
        <authorList>
            <person name="Kaur N."/>
            <person name="Mayilraj S."/>
        </authorList>
    </citation>
    <scope>NUCLEOTIDE SEQUENCE [LARGE SCALE GENOMIC DNA]</scope>
    <source>
        <strain evidence="2 3">DSM 44262</strain>
    </source>
</reference>
<name>A0A229RBV3_AMYAL</name>
<dbReference type="Proteomes" id="UP000215563">
    <property type="component" value="Unassembled WGS sequence"/>
</dbReference>
<protein>
    <submittedName>
        <fullName evidence="2">Flavoprotein</fullName>
    </submittedName>
</protein>
<dbReference type="InterPro" id="IPR036551">
    <property type="entry name" value="Flavin_trans-like"/>
</dbReference>
<feature type="domain" description="Flavoprotein" evidence="1">
    <location>
        <begin position="10"/>
        <end position="139"/>
    </location>
</feature>
<organism evidence="2 3">
    <name type="scientific">Amycolatopsis alba DSM 44262</name>
    <dbReference type="NCBI Taxonomy" id="1125972"/>
    <lineage>
        <taxon>Bacteria</taxon>
        <taxon>Bacillati</taxon>
        <taxon>Actinomycetota</taxon>
        <taxon>Actinomycetes</taxon>
        <taxon>Pseudonocardiales</taxon>
        <taxon>Pseudonocardiaceae</taxon>
        <taxon>Amycolatopsis</taxon>
    </lineage>
</organism>
<dbReference type="Pfam" id="PF02441">
    <property type="entry name" value="Flavoprotein"/>
    <property type="match status" value="1"/>
</dbReference>
<dbReference type="EMBL" id="NMQU01000127">
    <property type="protein sequence ID" value="OXM44132.1"/>
    <property type="molecule type" value="Genomic_DNA"/>
</dbReference>
<dbReference type="GO" id="GO:0003824">
    <property type="term" value="F:catalytic activity"/>
    <property type="evidence" value="ECO:0007669"/>
    <property type="project" value="InterPro"/>
</dbReference>
<keyword evidence="3" id="KW-1185">Reference proteome</keyword>
<gene>
    <name evidence="2" type="ORF">CFP75_35640</name>
</gene>
<evidence type="ECO:0000259" key="1">
    <source>
        <dbReference type="Pfam" id="PF02441"/>
    </source>
</evidence>
<accession>A0A229RBV3</accession>
<dbReference type="AlphaFoldDB" id="A0A229RBV3"/>
<dbReference type="SUPFAM" id="SSF52507">
    <property type="entry name" value="Homo-oligomeric flavin-containing Cys decarboxylases, HFCD"/>
    <property type="match status" value="1"/>
</dbReference>
<dbReference type="RefSeq" id="WP_039795091.1">
    <property type="nucleotide sequence ID" value="NZ_KB913032.1"/>
</dbReference>
<sequence>MTSARQCLYLVASAAPPVLRLKEFVPRLSADGWTVCVIATPTAASWIDLDALAAMTGCVTRVFPRPPRQGEKSLPRADAVLAAPLTFNSVNRWAAGISDTFALGVLNEMLGTDVPIVAAPCVKPALRRHPAYADSVTRLTEAGVTLLDPDTITTRVEDGLATFDWSYLISSLRSAVTSATDK</sequence>
<dbReference type="OrthoDB" id="161343at2"/>